<dbReference type="RefSeq" id="WP_169161142.1">
    <property type="nucleotide sequence ID" value="NZ_JABBFW010000009.1"/>
</dbReference>
<proteinExistence type="predicted"/>
<gene>
    <name evidence="7" type="ORF">HHL10_14745</name>
</gene>
<evidence type="ECO:0000313" key="7">
    <source>
        <dbReference type="EMBL" id="NML16236.1"/>
    </source>
</evidence>
<evidence type="ECO:0000256" key="4">
    <source>
        <dbReference type="ARBA" id="ARBA00023136"/>
    </source>
</evidence>
<feature type="transmembrane region" description="Helical" evidence="5">
    <location>
        <begin position="61"/>
        <end position="82"/>
    </location>
</feature>
<evidence type="ECO:0000256" key="1">
    <source>
        <dbReference type="ARBA" id="ARBA00004141"/>
    </source>
</evidence>
<dbReference type="AlphaFoldDB" id="A0A848FBG9"/>
<feature type="transmembrane region" description="Helical" evidence="5">
    <location>
        <begin position="148"/>
        <end position="163"/>
    </location>
</feature>
<organism evidence="7 8">
    <name type="scientific">Azohydromonas caseinilytica</name>
    <dbReference type="NCBI Taxonomy" id="2728836"/>
    <lineage>
        <taxon>Bacteria</taxon>
        <taxon>Pseudomonadati</taxon>
        <taxon>Pseudomonadota</taxon>
        <taxon>Betaproteobacteria</taxon>
        <taxon>Burkholderiales</taxon>
        <taxon>Sphaerotilaceae</taxon>
        <taxon>Azohydromonas</taxon>
    </lineage>
</organism>
<keyword evidence="3 5" id="KW-1133">Transmembrane helix</keyword>
<feature type="transmembrane region" description="Helical" evidence="5">
    <location>
        <begin position="18"/>
        <end position="41"/>
    </location>
</feature>
<reference evidence="7 8" key="1">
    <citation type="submission" date="2020-04" db="EMBL/GenBank/DDBJ databases">
        <title>Azohydromonas sp. isolated from soil.</title>
        <authorList>
            <person name="Dahal R.H."/>
        </authorList>
    </citation>
    <scope>NUCLEOTIDE SEQUENCE [LARGE SCALE GENOMIC DNA]</scope>
    <source>
        <strain evidence="7 8">G-1-1-14</strain>
    </source>
</reference>
<name>A0A848FBG9_9BURK</name>
<evidence type="ECO:0000259" key="6">
    <source>
        <dbReference type="Pfam" id="PF01694"/>
    </source>
</evidence>
<evidence type="ECO:0000256" key="3">
    <source>
        <dbReference type="ARBA" id="ARBA00022989"/>
    </source>
</evidence>
<feature type="transmembrane region" description="Helical" evidence="5">
    <location>
        <begin position="183"/>
        <end position="202"/>
    </location>
</feature>
<sequence length="212" mass="22143">MPPPAEAAWAQASGSRAWLALCALLAAGAVAAFLLPAPVALLDGQPDRWLREPWRLWTAAWVHWTPLHLAANVAGVVVLALYGQAAALRRAHALAWFIAWPLTHWALALWALRGLPGLAHYGGLSGVLHAGVAVASTALLARPGLQRAVGAAVWAGLLLKLGWETAGLPGSPGARPGGWDFAVATQAHAAGALAGLLCALAVEWHERKKKQP</sequence>
<dbReference type="GO" id="GO:0016020">
    <property type="term" value="C:membrane"/>
    <property type="evidence" value="ECO:0007669"/>
    <property type="project" value="UniProtKB-SubCell"/>
</dbReference>
<dbReference type="Gene3D" id="1.20.1540.10">
    <property type="entry name" value="Rhomboid-like"/>
    <property type="match status" value="1"/>
</dbReference>
<dbReference type="Pfam" id="PF01694">
    <property type="entry name" value="Rhomboid"/>
    <property type="match status" value="1"/>
</dbReference>
<dbReference type="GO" id="GO:0006508">
    <property type="term" value="P:proteolysis"/>
    <property type="evidence" value="ECO:0007669"/>
    <property type="project" value="UniProtKB-KW"/>
</dbReference>
<dbReference type="SUPFAM" id="SSF144091">
    <property type="entry name" value="Rhomboid-like"/>
    <property type="match status" value="1"/>
</dbReference>
<feature type="domain" description="Peptidase S54 rhomboid" evidence="6">
    <location>
        <begin position="51"/>
        <end position="201"/>
    </location>
</feature>
<keyword evidence="7" id="KW-0378">Hydrolase</keyword>
<comment type="caution">
    <text evidence="7">The sequence shown here is derived from an EMBL/GenBank/DDBJ whole genome shotgun (WGS) entry which is preliminary data.</text>
</comment>
<dbReference type="Proteomes" id="UP000574067">
    <property type="component" value="Unassembled WGS sequence"/>
</dbReference>
<evidence type="ECO:0000256" key="5">
    <source>
        <dbReference type="SAM" id="Phobius"/>
    </source>
</evidence>
<keyword evidence="8" id="KW-1185">Reference proteome</keyword>
<keyword evidence="2 5" id="KW-0812">Transmembrane</keyword>
<keyword evidence="7" id="KW-0645">Protease</keyword>
<comment type="subcellular location">
    <subcellularLocation>
        <location evidence="1">Membrane</location>
        <topology evidence="1">Multi-pass membrane protein</topology>
    </subcellularLocation>
</comment>
<keyword evidence="4 5" id="KW-0472">Membrane</keyword>
<dbReference type="InterPro" id="IPR035952">
    <property type="entry name" value="Rhomboid-like_sf"/>
</dbReference>
<dbReference type="GO" id="GO:0004252">
    <property type="term" value="F:serine-type endopeptidase activity"/>
    <property type="evidence" value="ECO:0007669"/>
    <property type="project" value="InterPro"/>
</dbReference>
<accession>A0A848FBG9</accession>
<feature type="transmembrane region" description="Helical" evidence="5">
    <location>
        <begin position="94"/>
        <end position="112"/>
    </location>
</feature>
<evidence type="ECO:0000313" key="8">
    <source>
        <dbReference type="Proteomes" id="UP000574067"/>
    </source>
</evidence>
<dbReference type="EMBL" id="JABBFW010000009">
    <property type="protein sequence ID" value="NML16236.1"/>
    <property type="molecule type" value="Genomic_DNA"/>
</dbReference>
<feature type="transmembrane region" description="Helical" evidence="5">
    <location>
        <begin position="118"/>
        <end position="141"/>
    </location>
</feature>
<evidence type="ECO:0000256" key="2">
    <source>
        <dbReference type="ARBA" id="ARBA00022692"/>
    </source>
</evidence>
<dbReference type="InterPro" id="IPR022764">
    <property type="entry name" value="Peptidase_S54_rhomboid_dom"/>
</dbReference>
<protein>
    <submittedName>
        <fullName evidence="7">Rhomboid family intramembrane serine protease</fullName>
    </submittedName>
</protein>